<dbReference type="InterPro" id="IPR053197">
    <property type="entry name" value="F-box_SCFL_complex_component"/>
</dbReference>
<dbReference type="Pfam" id="PF00646">
    <property type="entry name" value="F-box"/>
    <property type="match status" value="1"/>
</dbReference>
<reference evidence="2" key="1">
    <citation type="submission" date="2020-05" db="EMBL/GenBank/DDBJ databases">
        <title>WGS assembly of Panicum virgatum.</title>
        <authorList>
            <person name="Lovell J.T."/>
            <person name="Jenkins J."/>
            <person name="Shu S."/>
            <person name="Juenger T.E."/>
            <person name="Schmutz J."/>
        </authorList>
    </citation>
    <scope>NUCLEOTIDE SEQUENCE</scope>
    <source>
        <strain evidence="2">AP13</strain>
    </source>
</reference>
<dbReference type="InterPro" id="IPR053781">
    <property type="entry name" value="F-box_AtFBL13-like"/>
</dbReference>
<protein>
    <recommendedName>
        <fullName evidence="1">F-box domain-containing protein</fullName>
    </recommendedName>
</protein>
<dbReference type="SUPFAM" id="SSF81383">
    <property type="entry name" value="F-box domain"/>
    <property type="match status" value="1"/>
</dbReference>
<dbReference type="InterPro" id="IPR001810">
    <property type="entry name" value="F-box_dom"/>
</dbReference>
<evidence type="ECO:0000259" key="1">
    <source>
        <dbReference type="PROSITE" id="PS50181"/>
    </source>
</evidence>
<dbReference type="PROSITE" id="PS50181">
    <property type="entry name" value="FBOX"/>
    <property type="match status" value="1"/>
</dbReference>
<evidence type="ECO:0000313" key="2">
    <source>
        <dbReference type="EMBL" id="KAG2561071.1"/>
    </source>
</evidence>
<gene>
    <name evidence="2" type="ORF">PVAP13_8KG137800</name>
</gene>
<accession>A0A8T0PG30</accession>
<feature type="domain" description="F-box" evidence="1">
    <location>
        <begin position="8"/>
        <end position="54"/>
    </location>
</feature>
<evidence type="ECO:0000313" key="3">
    <source>
        <dbReference type="Proteomes" id="UP000823388"/>
    </source>
</evidence>
<dbReference type="PANTHER" id="PTHR34223:SF51">
    <property type="entry name" value="OS06G0556300 PROTEIN"/>
    <property type="match status" value="1"/>
</dbReference>
<sequence length="407" mass="45659">MAPSDGEEDLISALPDDVLHHVLSFLPSDDAVRTSLLARRWLHLWKSARAIRVTPRPACTWPWTVSTLTNFMNHLLLLRVAGAAPLDECDFLAGQLHDDYDDRARLWIRHALTICQALVLRVCLQARRRLCLDNAHLASQRLTTVELTDATFEDSDSCIDFSRCPVLEDLTMSSCRIYANRICSRSLSRLSIDGCAFHWTTRTRISTPRLISLRLEVSCGRAPFLENMPLLAAANVRIDDGSRDSCYCINEDGSGVYLENLSSCDSCYGTDDGSSVLLEGLSGATDLELTSDPRVFILRKDCKSRTTFNKLKTLLLNEWCMAVDFGALVYFLRCAPVLEKLTLTICSLQTRHPVVKTDGPAEQLSLASKHLMLVEIKCREQNELVKKLLMLLTSNGNPLEKIRVEQN</sequence>
<organism evidence="2 3">
    <name type="scientific">Panicum virgatum</name>
    <name type="common">Blackwell switchgrass</name>
    <dbReference type="NCBI Taxonomy" id="38727"/>
    <lineage>
        <taxon>Eukaryota</taxon>
        <taxon>Viridiplantae</taxon>
        <taxon>Streptophyta</taxon>
        <taxon>Embryophyta</taxon>
        <taxon>Tracheophyta</taxon>
        <taxon>Spermatophyta</taxon>
        <taxon>Magnoliopsida</taxon>
        <taxon>Liliopsida</taxon>
        <taxon>Poales</taxon>
        <taxon>Poaceae</taxon>
        <taxon>PACMAD clade</taxon>
        <taxon>Panicoideae</taxon>
        <taxon>Panicodae</taxon>
        <taxon>Paniceae</taxon>
        <taxon>Panicinae</taxon>
        <taxon>Panicum</taxon>
        <taxon>Panicum sect. Hiantes</taxon>
    </lineage>
</organism>
<dbReference type="EMBL" id="CM029051">
    <property type="protein sequence ID" value="KAG2561071.1"/>
    <property type="molecule type" value="Genomic_DNA"/>
</dbReference>
<comment type="caution">
    <text evidence="2">The sequence shown here is derived from an EMBL/GenBank/DDBJ whole genome shotgun (WGS) entry which is preliminary data.</text>
</comment>
<name>A0A8T0PG30_PANVG</name>
<dbReference type="SUPFAM" id="SSF52047">
    <property type="entry name" value="RNI-like"/>
    <property type="match status" value="1"/>
</dbReference>
<proteinExistence type="predicted"/>
<feature type="non-terminal residue" evidence="2">
    <location>
        <position position="407"/>
    </location>
</feature>
<dbReference type="PANTHER" id="PTHR34223">
    <property type="entry name" value="OS11G0201299 PROTEIN"/>
    <property type="match status" value="1"/>
</dbReference>
<dbReference type="CDD" id="cd22160">
    <property type="entry name" value="F-box_AtFBL13-like"/>
    <property type="match status" value="1"/>
</dbReference>
<dbReference type="InterPro" id="IPR036047">
    <property type="entry name" value="F-box-like_dom_sf"/>
</dbReference>
<dbReference type="AlphaFoldDB" id="A0A8T0PG30"/>
<dbReference type="Gene3D" id="1.20.1280.50">
    <property type="match status" value="1"/>
</dbReference>
<dbReference type="Proteomes" id="UP000823388">
    <property type="component" value="Chromosome 8K"/>
</dbReference>
<keyword evidence="3" id="KW-1185">Reference proteome</keyword>